<feature type="domain" description="Flagellar motor switch protein FliG C-terminal" evidence="10">
    <location>
        <begin position="220"/>
        <end position="327"/>
    </location>
</feature>
<evidence type="ECO:0000259" key="11">
    <source>
        <dbReference type="Pfam" id="PF14841"/>
    </source>
</evidence>
<dbReference type="Gene3D" id="1.20.5.2020">
    <property type="match status" value="1"/>
</dbReference>
<evidence type="ECO:0000256" key="3">
    <source>
        <dbReference type="ARBA" id="ARBA00010299"/>
    </source>
</evidence>
<dbReference type="InterPro" id="IPR032779">
    <property type="entry name" value="FliG_M"/>
</dbReference>
<evidence type="ECO:0000256" key="2">
    <source>
        <dbReference type="ARBA" id="ARBA00004413"/>
    </source>
</evidence>
<sequence>MAIPYDMLTGYQKSAILLIALGEDLSSSVLEHLEDDEVGEISKEIVLMKDIERDTVDQVLDEFHQMALAKGYLSKGGLDYAKALLNKSLGPEKARKIIDRLTRALEQSSGFSFLQKVHAPQLAKFIQNEHPQTISLIMAHLDPSQAAECLAALPEDLQPEVAIRMANLDEISPEVVKRISAVLEEKLDAFTSYQVEIGGVRSVAEVFNRMDRTVGKVTLEKLEKLAPELAAQIRDMMFVFDDIRMLGDAAITEILKRVDKKVLTLALKGTDEDLQGKFFSNMSRRATDTLKEEMEFLGPIKVRDVEKAQQEVIEIVRALEEEGIITLGEQEELIQ</sequence>
<evidence type="ECO:0000256" key="5">
    <source>
        <dbReference type="ARBA" id="ARBA00022475"/>
    </source>
</evidence>
<evidence type="ECO:0000256" key="1">
    <source>
        <dbReference type="ARBA" id="ARBA00004117"/>
    </source>
</evidence>
<dbReference type="Pfam" id="PF01706">
    <property type="entry name" value="FliG_C"/>
    <property type="match status" value="1"/>
</dbReference>
<dbReference type="Gene3D" id="1.10.220.30">
    <property type="match status" value="3"/>
</dbReference>
<organism evidence="13 14">
    <name type="scientific">Desulfurispirillum indicum (strain ATCC BAA-1389 / DSM 22839 / S5)</name>
    <dbReference type="NCBI Taxonomy" id="653733"/>
    <lineage>
        <taxon>Bacteria</taxon>
        <taxon>Pseudomonadati</taxon>
        <taxon>Chrysiogenota</taxon>
        <taxon>Chrysiogenia</taxon>
        <taxon>Chrysiogenales</taxon>
        <taxon>Chrysiogenaceae</taxon>
        <taxon>Desulfurispirillum</taxon>
    </lineage>
</organism>
<dbReference type="eggNOG" id="COG1536">
    <property type="taxonomic scope" value="Bacteria"/>
</dbReference>
<comment type="subcellular location">
    <subcellularLocation>
        <location evidence="1">Bacterial flagellum basal body</location>
    </subcellularLocation>
    <subcellularLocation>
        <location evidence="2">Cell membrane</location>
        <topology evidence="2">Peripheral membrane protein</topology>
        <orientation evidence="2">Cytoplasmic side</orientation>
    </subcellularLocation>
</comment>
<dbReference type="AlphaFoldDB" id="E6W3P7"/>
<keyword evidence="5" id="KW-1003">Cell membrane</keyword>
<dbReference type="GO" id="GO:0071973">
    <property type="term" value="P:bacterial-type flagellum-dependent cell motility"/>
    <property type="evidence" value="ECO:0007669"/>
    <property type="project" value="InterPro"/>
</dbReference>
<dbReference type="FunCoup" id="E6W3P7">
    <property type="interactions" value="77"/>
</dbReference>
<dbReference type="RefSeq" id="WP_013506804.1">
    <property type="nucleotide sequence ID" value="NC_014836.1"/>
</dbReference>
<dbReference type="PIRSF" id="PIRSF003161">
    <property type="entry name" value="FliG"/>
    <property type="match status" value="1"/>
</dbReference>
<keyword evidence="6" id="KW-0145">Chemotaxis</keyword>
<keyword evidence="14" id="KW-1185">Reference proteome</keyword>
<dbReference type="SUPFAM" id="SSF48029">
    <property type="entry name" value="FliG"/>
    <property type="match status" value="2"/>
</dbReference>
<dbReference type="STRING" id="653733.Selin_2208"/>
<dbReference type="InterPro" id="IPR000090">
    <property type="entry name" value="Flg_Motor_Flig"/>
</dbReference>
<dbReference type="Proteomes" id="UP000002572">
    <property type="component" value="Chromosome"/>
</dbReference>
<dbReference type="GO" id="GO:0006935">
    <property type="term" value="P:chemotaxis"/>
    <property type="evidence" value="ECO:0007669"/>
    <property type="project" value="UniProtKB-KW"/>
</dbReference>
<accession>E6W3P7</accession>
<proteinExistence type="inferred from homology"/>
<evidence type="ECO:0000256" key="4">
    <source>
        <dbReference type="ARBA" id="ARBA00021870"/>
    </source>
</evidence>
<gene>
    <name evidence="13" type="ordered locus">Selin_2208</name>
</gene>
<keyword evidence="13" id="KW-0282">Flagellum</keyword>
<keyword evidence="7" id="KW-0283">Flagellar rotation</keyword>
<evidence type="ECO:0000259" key="10">
    <source>
        <dbReference type="Pfam" id="PF01706"/>
    </source>
</evidence>
<dbReference type="GO" id="GO:0005886">
    <property type="term" value="C:plasma membrane"/>
    <property type="evidence" value="ECO:0007669"/>
    <property type="project" value="UniProtKB-SubCell"/>
</dbReference>
<comment type="similarity">
    <text evidence="3">Belongs to the FliG family.</text>
</comment>
<feature type="domain" description="Flagellar motor switch protein FliG N-terminal" evidence="12">
    <location>
        <begin position="8"/>
        <end position="107"/>
    </location>
</feature>
<keyword evidence="8" id="KW-0472">Membrane</keyword>
<reference evidence="13 14" key="1">
    <citation type="submission" date="2010-12" db="EMBL/GenBank/DDBJ databases">
        <title>Complete sequence of Desulfurispirillum indicum S5.</title>
        <authorList>
            <consortium name="US DOE Joint Genome Institute"/>
            <person name="Lucas S."/>
            <person name="Copeland A."/>
            <person name="Lapidus A."/>
            <person name="Cheng J.-F."/>
            <person name="Goodwin L."/>
            <person name="Pitluck S."/>
            <person name="Chertkov O."/>
            <person name="Held B."/>
            <person name="Detter J.C."/>
            <person name="Han C."/>
            <person name="Tapia R."/>
            <person name="Land M."/>
            <person name="Hauser L."/>
            <person name="Kyrpides N."/>
            <person name="Ivanova N."/>
            <person name="Mikhailova N."/>
            <person name="Haggblom M."/>
            <person name="Rauschenbach I."/>
            <person name="Bini E."/>
            <person name="Woyke T."/>
        </authorList>
    </citation>
    <scope>NUCLEOTIDE SEQUENCE [LARGE SCALE GENOMIC DNA]</scope>
    <source>
        <strain evidence="14">ATCC BAA-1389 / DSM 22839 / S5</strain>
    </source>
</reference>
<name>E6W3P7_DESIS</name>
<evidence type="ECO:0000256" key="6">
    <source>
        <dbReference type="ARBA" id="ARBA00022500"/>
    </source>
</evidence>
<dbReference type="KEGG" id="din:Selin_2208"/>
<dbReference type="PANTHER" id="PTHR30534">
    <property type="entry name" value="FLAGELLAR MOTOR SWITCH PROTEIN FLIG"/>
    <property type="match status" value="1"/>
</dbReference>
<dbReference type="NCBIfam" id="TIGR00207">
    <property type="entry name" value="fliG"/>
    <property type="match status" value="1"/>
</dbReference>
<dbReference type="OrthoDB" id="9780302at2"/>
<protein>
    <recommendedName>
        <fullName evidence="4">Flagellar motor switch protein FliG</fullName>
    </recommendedName>
</protein>
<evidence type="ECO:0000313" key="13">
    <source>
        <dbReference type="EMBL" id="ADU66928.1"/>
    </source>
</evidence>
<dbReference type="InterPro" id="IPR028263">
    <property type="entry name" value="FliG_N"/>
</dbReference>
<keyword evidence="13" id="KW-0969">Cilium</keyword>
<evidence type="ECO:0000259" key="12">
    <source>
        <dbReference type="Pfam" id="PF14842"/>
    </source>
</evidence>
<dbReference type="PRINTS" id="PR00954">
    <property type="entry name" value="FLGMOTORFLIG"/>
</dbReference>
<dbReference type="PANTHER" id="PTHR30534:SF0">
    <property type="entry name" value="FLAGELLAR MOTOR SWITCH PROTEIN FLIG"/>
    <property type="match status" value="1"/>
</dbReference>
<evidence type="ECO:0000256" key="7">
    <source>
        <dbReference type="ARBA" id="ARBA00022779"/>
    </source>
</evidence>
<keyword evidence="13" id="KW-0966">Cell projection</keyword>
<evidence type="ECO:0000313" key="14">
    <source>
        <dbReference type="Proteomes" id="UP000002572"/>
    </source>
</evidence>
<evidence type="ECO:0000256" key="8">
    <source>
        <dbReference type="ARBA" id="ARBA00023136"/>
    </source>
</evidence>
<dbReference type="GO" id="GO:0009425">
    <property type="term" value="C:bacterial-type flagellum basal body"/>
    <property type="evidence" value="ECO:0007669"/>
    <property type="project" value="UniProtKB-SubCell"/>
</dbReference>
<dbReference type="Pfam" id="PF14841">
    <property type="entry name" value="FliG_M"/>
    <property type="match status" value="1"/>
</dbReference>
<dbReference type="InterPro" id="IPR011002">
    <property type="entry name" value="FliG_a-hlx"/>
</dbReference>
<dbReference type="HOGENOM" id="CLU_047835_0_0_0"/>
<dbReference type="EMBL" id="CP002432">
    <property type="protein sequence ID" value="ADU66928.1"/>
    <property type="molecule type" value="Genomic_DNA"/>
</dbReference>
<dbReference type="InterPro" id="IPR023087">
    <property type="entry name" value="Flg_Motor_Flig_C"/>
</dbReference>
<keyword evidence="9" id="KW-0975">Bacterial flagellum</keyword>
<dbReference type="Pfam" id="PF14842">
    <property type="entry name" value="FliG_N"/>
    <property type="match status" value="1"/>
</dbReference>
<dbReference type="GO" id="GO:0003774">
    <property type="term" value="F:cytoskeletal motor activity"/>
    <property type="evidence" value="ECO:0007669"/>
    <property type="project" value="InterPro"/>
</dbReference>
<dbReference type="InParanoid" id="E6W3P7"/>
<evidence type="ECO:0000256" key="9">
    <source>
        <dbReference type="ARBA" id="ARBA00023143"/>
    </source>
</evidence>
<feature type="domain" description="Flagellar motor switch protein FliG middle" evidence="11">
    <location>
        <begin position="121"/>
        <end position="192"/>
    </location>
</feature>